<reference evidence="2 3" key="1">
    <citation type="submission" date="2024-06" db="EMBL/GenBank/DDBJ databases">
        <title>The Natural Products Discovery Center: Release of the First 8490 Sequenced Strains for Exploring Actinobacteria Biosynthetic Diversity.</title>
        <authorList>
            <person name="Kalkreuter E."/>
            <person name="Kautsar S.A."/>
            <person name="Yang D."/>
            <person name="Bader C.D."/>
            <person name="Teijaro C.N."/>
            <person name="Fluegel L."/>
            <person name="Davis C.M."/>
            <person name="Simpson J.R."/>
            <person name="Lauterbach L."/>
            <person name="Steele A.D."/>
            <person name="Gui C."/>
            <person name="Meng S."/>
            <person name="Li G."/>
            <person name="Viehrig K."/>
            <person name="Ye F."/>
            <person name="Su P."/>
            <person name="Kiefer A.F."/>
            <person name="Nichols A."/>
            <person name="Cepeda A.J."/>
            <person name="Yan W."/>
            <person name="Fan B."/>
            <person name="Jiang Y."/>
            <person name="Adhikari A."/>
            <person name="Zheng C.-J."/>
            <person name="Schuster L."/>
            <person name="Cowan T.M."/>
            <person name="Smanski M.J."/>
            <person name="Chevrette M.G."/>
            <person name="De Carvalho L.P.S."/>
            <person name="Shen B."/>
        </authorList>
    </citation>
    <scope>NUCLEOTIDE SEQUENCE [LARGE SCALE GENOMIC DNA]</scope>
    <source>
        <strain evidence="2 3">NPDC001694</strain>
    </source>
</reference>
<proteinExistence type="predicted"/>
<evidence type="ECO:0000256" key="1">
    <source>
        <dbReference type="SAM" id="MobiDB-lite"/>
    </source>
</evidence>
<evidence type="ECO:0000313" key="2">
    <source>
        <dbReference type="EMBL" id="MER6274155.1"/>
    </source>
</evidence>
<organism evidence="2 3">
    <name type="scientific">Streptomyces sp. 900105755</name>
    <dbReference type="NCBI Taxonomy" id="3154389"/>
    <lineage>
        <taxon>Bacteria</taxon>
        <taxon>Bacillati</taxon>
        <taxon>Actinomycetota</taxon>
        <taxon>Actinomycetes</taxon>
        <taxon>Kitasatosporales</taxon>
        <taxon>Streptomycetaceae</taxon>
        <taxon>Streptomyces</taxon>
    </lineage>
</organism>
<evidence type="ECO:0000313" key="3">
    <source>
        <dbReference type="Proteomes" id="UP001490365"/>
    </source>
</evidence>
<accession>A0ABV1TVU7</accession>
<dbReference type="EMBL" id="JBEOZM010000043">
    <property type="protein sequence ID" value="MER6274155.1"/>
    <property type="molecule type" value="Genomic_DNA"/>
</dbReference>
<comment type="caution">
    <text evidence="2">The sequence shown here is derived from an EMBL/GenBank/DDBJ whole genome shotgun (WGS) entry which is preliminary data.</text>
</comment>
<feature type="region of interest" description="Disordered" evidence="1">
    <location>
        <begin position="98"/>
        <end position="118"/>
    </location>
</feature>
<protein>
    <submittedName>
        <fullName evidence="2">Uncharacterized protein</fullName>
    </submittedName>
</protein>
<keyword evidence="3" id="KW-1185">Reference proteome</keyword>
<name>A0ABV1TVU7_9ACTN</name>
<sequence length="118" mass="12391">MERPARSKVVPGPPQHQLHGAVVAQEFLDSCRDQVRPVAQPVGRLRVLQEGEDGVADEVGGRLVAGDQEQGAVREEFVEVTAIGALGAVAGGWASVIGHGRQQRRPAAATRSRTPGGI</sequence>
<gene>
    <name evidence="2" type="ORF">ABT211_43970</name>
</gene>
<dbReference type="Proteomes" id="UP001490365">
    <property type="component" value="Unassembled WGS sequence"/>
</dbReference>
<dbReference type="RefSeq" id="WP_351962384.1">
    <property type="nucleotide sequence ID" value="NZ_JBEOZM010000043.1"/>
</dbReference>
<feature type="compositionally biased region" description="Low complexity" evidence="1">
    <location>
        <begin position="105"/>
        <end position="118"/>
    </location>
</feature>